<dbReference type="Pfam" id="PF06089">
    <property type="entry name" value="Asparaginase_II"/>
    <property type="match status" value="1"/>
</dbReference>
<accession>X1IHK9</accession>
<organism evidence="1">
    <name type="scientific">marine sediment metagenome</name>
    <dbReference type="NCBI Taxonomy" id="412755"/>
    <lineage>
        <taxon>unclassified sequences</taxon>
        <taxon>metagenomes</taxon>
        <taxon>ecological metagenomes</taxon>
    </lineage>
</organism>
<comment type="caution">
    <text evidence="1">The sequence shown here is derived from an EMBL/GenBank/DDBJ whole genome shotgun (WGS) entry which is preliminary data.</text>
</comment>
<sequence length="78" mass="7368">AKLGAEGVMVMGLPGGAAVAVKTLDGAQRAGTLAALTLLERNGLVSTEGVAGVMAATGEQVLGGGVPVGAVRVGAGLR</sequence>
<name>X1IHK9_9ZZZZ</name>
<proteinExistence type="predicted"/>
<dbReference type="EMBL" id="BARU01044843">
    <property type="protein sequence ID" value="GAH81901.1"/>
    <property type="molecule type" value="Genomic_DNA"/>
</dbReference>
<evidence type="ECO:0000313" key="1">
    <source>
        <dbReference type="EMBL" id="GAH81901.1"/>
    </source>
</evidence>
<gene>
    <name evidence="1" type="ORF">S03H2_68254</name>
</gene>
<feature type="non-terminal residue" evidence="1">
    <location>
        <position position="1"/>
    </location>
</feature>
<reference evidence="1" key="1">
    <citation type="journal article" date="2014" name="Front. Microbiol.">
        <title>High frequency of phylogenetically diverse reductive dehalogenase-homologous genes in deep subseafloor sedimentary metagenomes.</title>
        <authorList>
            <person name="Kawai M."/>
            <person name="Futagami T."/>
            <person name="Toyoda A."/>
            <person name="Takaki Y."/>
            <person name="Nishi S."/>
            <person name="Hori S."/>
            <person name="Arai W."/>
            <person name="Tsubouchi T."/>
            <person name="Morono Y."/>
            <person name="Uchiyama I."/>
            <person name="Ito T."/>
            <person name="Fujiyama A."/>
            <person name="Inagaki F."/>
            <person name="Takami H."/>
        </authorList>
    </citation>
    <scope>NUCLEOTIDE SEQUENCE</scope>
    <source>
        <strain evidence="1">Expedition CK06-06</strain>
    </source>
</reference>
<evidence type="ECO:0008006" key="2">
    <source>
        <dbReference type="Google" id="ProtNLM"/>
    </source>
</evidence>
<dbReference type="AlphaFoldDB" id="X1IHK9"/>
<dbReference type="InterPro" id="IPR010349">
    <property type="entry name" value="Asparaginase_II"/>
</dbReference>
<protein>
    <recommendedName>
        <fullName evidence="2">Asparaginase</fullName>
    </recommendedName>
</protein>